<feature type="domain" description="UTP25 NTP hydrolase-like" evidence="1">
    <location>
        <begin position="77"/>
        <end position="148"/>
    </location>
</feature>
<organism evidence="2 3">
    <name type="scientific">Eleusine coracana subsp. coracana</name>
    <dbReference type="NCBI Taxonomy" id="191504"/>
    <lineage>
        <taxon>Eukaryota</taxon>
        <taxon>Viridiplantae</taxon>
        <taxon>Streptophyta</taxon>
        <taxon>Embryophyta</taxon>
        <taxon>Tracheophyta</taxon>
        <taxon>Spermatophyta</taxon>
        <taxon>Magnoliopsida</taxon>
        <taxon>Liliopsida</taxon>
        <taxon>Poales</taxon>
        <taxon>Poaceae</taxon>
        <taxon>PACMAD clade</taxon>
        <taxon>Chloridoideae</taxon>
        <taxon>Cynodonteae</taxon>
        <taxon>Eleusininae</taxon>
        <taxon>Eleusine</taxon>
    </lineage>
</organism>
<reference evidence="2" key="1">
    <citation type="journal article" date="2018" name="DNA Res.">
        <title>Multiple hybrid de novo genome assembly of finger millet, an orphan allotetraploid crop.</title>
        <authorList>
            <person name="Hatakeyama M."/>
            <person name="Aluri S."/>
            <person name="Balachadran M.T."/>
            <person name="Sivarajan S.R."/>
            <person name="Patrignani A."/>
            <person name="Gruter S."/>
            <person name="Poveda L."/>
            <person name="Shimizu-Inatsugi R."/>
            <person name="Baeten J."/>
            <person name="Francoijs K.J."/>
            <person name="Nataraja K.N."/>
            <person name="Reddy Y.A.N."/>
            <person name="Phadnis S."/>
            <person name="Ravikumar R.L."/>
            <person name="Schlapbach R."/>
            <person name="Sreeman S.M."/>
            <person name="Shimizu K.K."/>
        </authorList>
    </citation>
    <scope>NUCLEOTIDE SEQUENCE</scope>
</reference>
<protein>
    <recommendedName>
        <fullName evidence="1">UTP25 NTP hydrolase-like domain-containing protein</fullName>
    </recommendedName>
</protein>
<dbReference type="GO" id="GO:0019843">
    <property type="term" value="F:rRNA binding"/>
    <property type="evidence" value="ECO:0007669"/>
    <property type="project" value="TreeGrafter"/>
</dbReference>
<dbReference type="EMBL" id="BQKI01000324">
    <property type="protein sequence ID" value="GJN41400.1"/>
    <property type="molecule type" value="Genomic_DNA"/>
</dbReference>
<dbReference type="Pfam" id="PF22916">
    <property type="entry name" value="UTP25_NTPase-like"/>
    <property type="match status" value="1"/>
</dbReference>
<reference evidence="2" key="2">
    <citation type="submission" date="2021-12" db="EMBL/GenBank/DDBJ databases">
        <title>Resequencing data analysis of finger millet.</title>
        <authorList>
            <person name="Hatakeyama M."/>
            <person name="Aluri S."/>
            <person name="Balachadran M.T."/>
            <person name="Sivarajan S.R."/>
            <person name="Poveda L."/>
            <person name="Shimizu-Inatsugi R."/>
            <person name="Schlapbach R."/>
            <person name="Sreeman S.M."/>
            <person name="Shimizu K.K."/>
        </authorList>
    </citation>
    <scope>NUCLEOTIDE SEQUENCE</scope>
</reference>
<evidence type="ECO:0000259" key="1">
    <source>
        <dbReference type="Pfam" id="PF22916"/>
    </source>
</evidence>
<keyword evidence="3" id="KW-1185">Reference proteome</keyword>
<evidence type="ECO:0000313" key="2">
    <source>
        <dbReference type="EMBL" id="GJN41400.1"/>
    </source>
</evidence>
<gene>
    <name evidence="2" type="primary">gn00772</name>
    <name evidence="2" type="ORF">PR202_gn00772</name>
</gene>
<accession>A0AAV5G533</accession>
<dbReference type="GO" id="GO:0000462">
    <property type="term" value="P:maturation of SSU-rRNA from tricistronic rRNA transcript (SSU-rRNA, 5.8S rRNA, LSU-rRNA)"/>
    <property type="evidence" value="ECO:0007669"/>
    <property type="project" value="TreeGrafter"/>
</dbReference>
<dbReference type="Proteomes" id="UP001054889">
    <property type="component" value="Unassembled WGS sequence"/>
</dbReference>
<comment type="caution">
    <text evidence="2">The sequence shown here is derived from an EMBL/GenBank/DDBJ whole genome shotgun (WGS) entry which is preliminary data.</text>
</comment>
<dbReference type="PANTHER" id="PTHR12933:SF0">
    <property type="entry name" value="U3 SMALL NUCLEOLAR RNA-ASSOCIATED PROTEIN 25 HOMOLOG"/>
    <property type="match status" value="1"/>
</dbReference>
<dbReference type="InterPro" id="IPR010678">
    <property type="entry name" value="UTP25"/>
</dbReference>
<evidence type="ECO:0000313" key="3">
    <source>
        <dbReference type="Proteomes" id="UP001054889"/>
    </source>
</evidence>
<name>A0AAV5G533_ELECO</name>
<dbReference type="AlphaFoldDB" id="A0AAV5G533"/>
<dbReference type="PANTHER" id="PTHR12933">
    <property type="entry name" value="ORF PROTEIN-RELATED"/>
    <property type="match status" value="1"/>
</dbReference>
<dbReference type="GO" id="GO:0032040">
    <property type="term" value="C:small-subunit processome"/>
    <property type="evidence" value="ECO:0007669"/>
    <property type="project" value="TreeGrafter"/>
</dbReference>
<dbReference type="InterPro" id="IPR053940">
    <property type="entry name" value="UTP25_NTPase-like"/>
</dbReference>
<dbReference type="GO" id="GO:0034511">
    <property type="term" value="F:U3 snoRNA binding"/>
    <property type="evidence" value="ECO:0007669"/>
    <property type="project" value="InterPro"/>
</dbReference>
<sequence>MIYDVSRPHVMDVIVDGEAQASKCRRRSTEALVTESRTVDVVQGIEHSDEDDTEDVMDDTINHERGFDETETLCNSYHDIMYCNKKPFYLKGKGVDSSTMDAYLMHALNHIHRTRDIVIRNDSKLRNDDNRGMFDDNSYLDQGFTRPKDNTIGLFKKQCGESDDELEKQEQSTKPADFDHLFAGDIDDHFVY</sequence>
<proteinExistence type="predicted"/>